<dbReference type="InterPro" id="IPR049364">
    <property type="entry name" value="TubZ_C"/>
</dbReference>
<keyword evidence="4" id="KW-1185">Reference proteome</keyword>
<proteinExistence type="predicted"/>
<dbReference type="InterPro" id="IPR003008">
    <property type="entry name" value="Tubulin_FtsZ_GTPase"/>
</dbReference>
<dbReference type="Pfam" id="PF00091">
    <property type="entry name" value="Tubulin"/>
    <property type="match status" value="1"/>
</dbReference>
<dbReference type="Proteomes" id="UP000693672">
    <property type="component" value="Unassembled WGS sequence"/>
</dbReference>
<dbReference type="Pfam" id="PF21493">
    <property type="entry name" value="TubZ_C"/>
    <property type="match status" value="1"/>
</dbReference>
<name>A0A916K5Y0_9BACL</name>
<evidence type="ECO:0000313" key="3">
    <source>
        <dbReference type="EMBL" id="CAG7636051.1"/>
    </source>
</evidence>
<protein>
    <submittedName>
        <fullName evidence="3">Plasmid replication protein RepX</fullName>
    </submittedName>
</protein>
<feature type="domain" description="Tubulin/FtsZ GTPase" evidence="1">
    <location>
        <begin position="19"/>
        <end position="166"/>
    </location>
</feature>
<evidence type="ECO:0000259" key="1">
    <source>
        <dbReference type="Pfam" id="PF00091"/>
    </source>
</evidence>
<gene>
    <name evidence="3" type="primary">repX</name>
    <name evidence="3" type="ORF">PAESOLCIP111_03734</name>
</gene>
<dbReference type="EMBL" id="CAJVAS010000016">
    <property type="protein sequence ID" value="CAG7636051.1"/>
    <property type="molecule type" value="Genomic_DNA"/>
</dbReference>
<feature type="domain" description="Tubulin-like protein TubZ C-terminal" evidence="2">
    <location>
        <begin position="209"/>
        <end position="333"/>
    </location>
</feature>
<dbReference type="GO" id="GO:0005525">
    <property type="term" value="F:GTP binding"/>
    <property type="evidence" value="ECO:0007669"/>
    <property type="project" value="InterPro"/>
</dbReference>
<evidence type="ECO:0000313" key="4">
    <source>
        <dbReference type="Proteomes" id="UP000693672"/>
    </source>
</evidence>
<accession>A0A916K5Y0</accession>
<comment type="caution">
    <text evidence="3">The sequence shown here is derived from an EMBL/GenBank/DDBJ whole genome shotgun (WGS) entry which is preliminary data.</text>
</comment>
<reference evidence="3" key="1">
    <citation type="submission" date="2021-06" db="EMBL/GenBank/DDBJ databases">
        <authorList>
            <person name="Criscuolo A."/>
        </authorList>
    </citation>
    <scope>NUCLEOTIDE SEQUENCE</scope>
    <source>
        <strain evidence="3">CIP111600</strain>
    </source>
</reference>
<dbReference type="AlphaFoldDB" id="A0A916K5Y0"/>
<organism evidence="3 4">
    <name type="scientific">Paenibacillus solanacearum</name>
    <dbReference type="NCBI Taxonomy" id="2048548"/>
    <lineage>
        <taxon>Bacteria</taxon>
        <taxon>Bacillati</taxon>
        <taxon>Bacillota</taxon>
        <taxon>Bacilli</taxon>
        <taxon>Bacillales</taxon>
        <taxon>Paenibacillaceae</taxon>
        <taxon>Paenibacillus</taxon>
    </lineage>
</organism>
<sequence length="397" mass="44433">MGGCSIAHECATVRLNVRNNKNPYTAFLVNTNDIDLRKLSERSNTEKFILRGYERGAGRNIQIGEDAFNKYKDEIGKRVIDFFEDRDYLFVVCGLGGGTGTGAVIEAVRMVHSNGFAGRCGLILTLPRDQEGFQVLDNALQRLQIIAKAMRGLGSILLVDNQKLFEEYLRTHSGGSASSFLEHSNRYIAQMLHELNIVTITYNPISGYHFDGSELLKMLRTPGIFTFGKCTLEENGIDANNRGTYIPRLKRSIEDGVLSEGYDFTDSTRCAISMVASLNGARRIFTLGMVAAVEKQLVSYAPFAAERPVAVYADENARCLNIYTIFAGLGLPRRIAQMVELVSLYERPEVRSDTTLQALSGYRSQLRRDEMDLDSLLLDDKSVKQKPKREKSDPFDF</sequence>
<evidence type="ECO:0000259" key="2">
    <source>
        <dbReference type="Pfam" id="PF21493"/>
    </source>
</evidence>